<dbReference type="RefSeq" id="WP_162446024.1">
    <property type="nucleotide sequence ID" value="NZ_CP048222.1"/>
</dbReference>
<name>A0A6C0GPS5_9BACT</name>
<dbReference type="KEGG" id="rhoz:GXP67_27055"/>
<gene>
    <name evidence="1" type="ORF">GXP67_27055</name>
</gene>
<dbReference type="AlphaFoldDB" id="A0A6C0GPS5"/>
<dbReference type="EMBL" id="CP048222">
    <property type="protein sequence ID" value="QHT70041.1"/>
    <property type="molecule type" value="Genomic_DNA"/>
</dbReference>
<dbReference type="Pfam" id="PF12952">
    <property type="entry name" value="DUF3841"/>
    <property type="match status" value="1"/>
</dbReference>
<dbReference type="InterPro" id="IPR024211">
    <property type="entry name" value="DUF3841"/>
</dbReference>
<evidence type="ECO:0000313" key="2">
    <source>
        <dbReference type="Proteomes" id="UP000480178"/>
    </source>
</evidence>
<proteinExistence type="predicted"/>
<evidence type="ECO:0000313" key="1">
    <source>
        <dbReference type="EMBL" id="QHT70041.1"/>
    </source>
</evidence>
<sequence>MRTYWTIQYKEAWEQAKHKGILTGNAAWAIEGYEKAYQWMIGQMVKRLACEWCFPVWVWTERPDLRRRWDSEKGKVFILLQAEIEEKRVLLSDYHAWHSVLNNSPLEVYEGEKIDLQESWERIFDMELLRNTPYLTWPGEQYSIELQGVTPFIPVENLQEIKTFVIR</sequence>
<organism evidence="1 2">
    <name type="scientific">Rhodocytophaga rosea</name>
    <dbReference type="NCBI Taxonomy" id="2704465"/>
    <lineage>
        <taxon>Bacteria</taxon>
        <taxon>Pseudomonadati</taxon>
        <taxon>Bacteroidota</taxon>
        <taxon>Cytophagia</taxon>
        <taxon>Cytophagales</taxon>
        <taxon>Rhodocytophagaceae</taxon>
        <taxon>Rhodocytophaga</taxon>
    </lineage>
</organism>
<keyword evidence="2" id="KW-1185">Reference proteome</keyword>
<protein>
    <submittedName>
        <fullName evidence="1">DUF3841 domain-containing protein</fullName>
    </submittedName>
</protein>
<dbReference type="Proteomes" id="UP000480178">
    <property type="component" value="Chromosome"/>
</dbReference>
<accession>A0A6C0GPS5</accession>
<reference evidence="1 2" key="1">
    <citation type="submission" date="2020-01" db="EMBL/GenBank/DDBJ databases">
        <authorList>
            <person name="Kim M.K."/>
        </authorList>
    </citation>
    <scope>NUCLEOTIDE SEQUENCE [LARGE SCALE GENOMIC DNA]</scope>
    <source>
        <strain evidence="1 2">172606-1</strain>
    </source>
</reference>